<reference evidence="4" key="1">
    <citation type="journal article" date="2014" name="Front. Microbiol.">
        <title>High frequency of phylogenetically diverse reductive dehalogenase-homologous genes in deep subseafloor sedimentary metagenomes.</title>
        <authorList>
            <person name="Kawai M."/>
            <person name="Futagami T."/>
            <person name="Toyoda A."/>
            <person name="Takaki Y."/>
            <person name="Nishi S."/>
            <person name="Hori S."/>
            <person name="Arai W."/>
            <person name="Tsubouchi T."/>
            <person name="Morono Y."/>
            <person name="Uchiyama I."/>
            <person name="Ito T."/>
            <person name="Fujiyama A."/>
            <person name="Inagaki F."/>
            <person name="Takami H."/>
        </authorList>
    </citation>
    <scope>NUCLEOTIDE SEQUENCE</scope>
    <source>
        <strain evidence="4">Expedition CK06-06</strain>
    </source>
</reference>
<dbReference type="AlphaFoldDB" id="X1BCL2"/>
<dbReference type="GO" id="GO:0006631">
    <property type="term" value="P:fatty acid metabolic process"/>
    <property type="evidence" value="ECO:0007669"/>
    <property type="project" value="TreeGrafter"/>
</dbReference>
<dbReference type="PANTHER" id="PTHR43201">
    <property type="entry name" value="ACYL-COA SYNTHETASE"/>
    <property type="match status" value="1"/>
</dbReference>
<accession>X1BCL2</accession>
<organism evidence="4">
    <name type="scientific">marine sediment metagenome</name>
    <dbReference type="NCBI Taxonomy" id="412755"/>
    <lineage>
        <taxon>unclassified sequences</taxon>
        <taxon>metagenomes</taxon>
        <taxon>ecological metagenomes</taxon>
    </lineage>
</organism>
<dbReference type="PANTHER" id="PTHR43201:SF5">
    <property type="entry name" value="MEDIUM-CHAIN ACYL-COA LIGASE ACSF2, MITOCHONDRIAL"/>
    <property type="match status" value="1"/>
</dbReference>
<name>X1BCL2_9ZZZZ</name>
<dbReference type="PROSITE" id="PS00455">
    <property type="entry name" value="AMP_BINDING"/>
    <property type="match status" value="1"/>
</dbReference>
<gene>
    <name evidence="4" type="ORF">S01H4_40619</name>
</gene>
<comment type="similarity">
    <text evidence="1">Belongs to the ATP-dependent AMP-binding enzyme family.</text>
</comment>
<dbReference type="InterPro" id="IPR000873">
    <property type="entry name" value="AMP-dep_synth/lig_dom"/>
</dbReference>
<evidence type="ECO:0000259" key="3">
    <source>
        <dbReference type="Pfam" id="PF00501"/>
    </source>
</evidence>
<evidence type="ECO:0000313" key="4">
    <source>
        <dbReference type="EMBL" id="GAG92765.1"/>
    </source>
</evidence>
<dbReference type="Pfam" id="PF00501">
    <property type="entry name" value="AMP-binding"/>
    <property type="match status" value="1"/>
</dbReference>
<comment type="caution">
    <text evidence="4">The sequence shown here is derived from an EMBL/GenBank/DDBJ whole genome shotgun (WGS) entry which is preliminary data.</text>
</comment>
<dbReference type="Gene3D" id="3.40.50.980">
    <property type="match status" value="2"/>
</dbReference>
<keyword evidence="2" id="KW-0436">Ligase</keyword>
<proteinExistence type="inferred from homology"/>
<dbReference type="GO" id="GO:0031956">
    <property type="term" value="F:medium-chain fatty acid-CoA ligase activity"/>
    <property type="evidence" value="ECO:0007669"/>
    <property type="project" value="TreeGrafter"/>
</dbReference>
<sequence length="266" mass="29909">MEHGVKKGDRVAVILRDEIELPSSFFATSKIGGIFVPLNYRLSPEELRYVLDDCAAKVVIFDEDEPETIDRIRDKVRYVETYIYTGEERPGYALSFTELAETGKGIDIRGPVSEDDIALIMYTSGTTGRPKGTVHTHRGVLCATEAWTRPARITRLDRSMALGPLYHIGPLLSNFMPTLCMGGSNVIQRQFDPISTLRWIEDFEITAMWATPTHLNMITSVEEINDFDITNLRVIQYSGAPLSSGLFYKVRDIFGKIDLVNAYGMT</sequence>
<dbReference type="EMBL" id="BART01022144">
    <property type="protein sequence ID" value="GAG92765.1"/>
    <property type="molecule type" value="Genomic_DNA"/>
</dbReference>
<feature type="non-terminal residue" evidence="4">
    <location>
        <position position="266"/>
    </location>
</feature>
<feature type="domain" description="AMP-dependent synthetase/ligase" evidence="3">
    <location>
        <begin position="2"/>
        <end position="266"/>
    </location>
</feature>
<evidence type="ECO:0000256" key="2">
    <source>
        <dbReference type="ARBA" id="ARBA00022598"/>
    </source>
</evidence>
<protein>
    <recommendedName>
        <fullName evidence="3">AMP-dependent synthetase/ligase domain-containing protein</fullName>
    </recommendedName>
</protein>
<dbReference type="SUPFAM" id="SSF56801">
    <property type="entry name" value="Acetyl-CoA synthetase-like"/>
    <property type="match status" value="1"/>
</dbReference>
<evidence type="ECO:0000256" key="1">
    <source>
        <dbReference type="ARBA" id="ARBA00006432"/>
    </source>
</evidence>
<dbReference type="InterPro" id="IPR020845">
    <property type="entry name" value="AMP-binding_CS"/>
</dbReference>